<keyword evidence="3 6" id="KW-0862">Zinc</keyword>
<feature type="binding site" evidence="6">
    <location>
        <begin position="117"/>
        <end position="124"/>
    </location>
    <ligand>
        <name>ATP</name>
        <dbReference type="ChEBI" id="CHEBI:30616"/>
    </ligand>
</feature>
<organism evidence="10 11">
    <name type="scientific">Bacillus chungangensis</name>
    <dbReference type="NCBI Taxonomy" id="587633"/>
    <lineage>
        <taxon>Bacteria</taxon>
        <taxon>Bacillati</taxon>
        <taxon>Bacillota</taxon>
        <taxon>Bacilli</taxon>
        <taxon>Bacillales</taxon>
        <taxon>Bacillaceae</taxon>
        <taxon>Bacillus</taxon>
    </lineage>
</organism>
<name>A0ABT9WMH0_9BACI</name>
<dbReference type="PROSITE" id="PS51902">
    <property type="entry name" value="CLPX_ZB"/>
    <property type="match status" value="1"/>
</dbReference>
<evidence type="ECO:0000256" key="6">
    <source>
        <dbReference type="HAMAP-Rule" id="MF_00175"/>
    </source>
</evidence>
<evidence type="ECO:0000256" key="2">
    <source>
        <dbReference type="ARBA" id="ARBA00022741"/>
    </source>
</evidence>
<sequence>MFKFNDEKGQLKCSFCGKTQDQVRKLVAGPGVYICDECIELCTEIVEEELGSEEEVEFKDVPKPREIREILQEYVIGQDQAKKSLAVAVYNHYKRINSNSKVDDVELAKSNIALIGPTGSGKTLLAQTLARILNVPFAIADATSLTEAGYVGEDVENILLKLIQAADYDVEKAEKGIIYIDEIDKVARKSENPSITRDVSGEGVQQALLKILEGTVASVPPQGGRKHPHQEFIQIDTTNILFICGGAFDGIEQIIKRRLGQKVIGFGSEPTKVKEEDSKSLLTKVVPEDLLKFGLIPEFIGRLPVIASLEPLDESALIEILTKPKNALVKQYQKMLELDDVELEFDESALKEIAKKAIERKTGARGLRSIIESIMLEVMFDLPSRDDIKTCIITKESVLDQQQPPKLLLSDGTPVDADKKSKTSA</sequence>
<dbReference type="PANTHER" id="PTHR48102:SF7">
    <property type="entry name" value="ATP-DEPENDENT CLP PROTEASE ATP-BINDING SUBUNIT CLPX-LIKE, MITOCHONDRIAL"/>
    <property type="match status" value="1"/>
</dbReference>
<dbReference type="Proteomes" id="UP001223586">
    <property type="component" value="Unassembled WGS sequence"/>
</dbReference>
<accession>A0ABT9WMH0</accession>
<keyword evidence="2 6" id="KW-0547">Nucleotide-binding</keyword>
<dbReference type="Pfam" id="PF07724">
    <property type="entry name" value="AAA_2"/>
    <property type="match status" value="1"/>
</dbReference>
<evidence type="ECO:0000256" key="4">
    <source>
        <dbReference type="ARBA" id="ARBA00022840"/>
    </source>
</evidence>
<dbReference type="GO" id="GO:0006508">
    <property type="term" value="P:proteolysis"/>
    <property type="evidence" value="ECO:0007669"/>
    <property type="project" value="UniProtKB-KW"/>
</dbReference>
<dbReference type="InterPro" id="IPR004487">
    <property type="entry name" value="Clp_protease_ATP-bd_su_ClpX"/>
</dbReference>
<dbReference type="InterPro" id="IPR003959">
    <property type="entry name" value="ATPase_AAA_core"/>
</dbReference>
<keyword evidence="10" id="KW-0378">Hydrolase</keyword>
<dbReference type="Pfam" id="PF10431">
    <property type="entry name" value="ClpB_D2-small"/>
    <property type="match status" value="1"/>
</dbReference>
<dbReference type="InterPro" id="IPR003593">
    <property type="entry name" value="AAA+_ATPase"/>
</dbReference>
<keyword evidence="5 6" id="KW-0143">Chaperone</keyword>
<feature type="binding site" evidence="6 7">
    <location>
        <position position="35"/>
    </location>
    <ligand>
        <name>Zn(2+)</name>
        <dbReference type="ChEBI" id="CHEBI:29105"/>
    </ligand>
</feature>
<dbReference type="Gene3D" id="3.40.50.300">
    <property type="entry name" value="P-loop containing nucleotide triphosphate hydrolases"/>
    <property type="match status" value="1"/>
</dbReference>
<dbReference type="SMART" id="SM00994">
    <property type="entry name" value="zf-C4_ClpX"/>
    <property type="match status" value="1"/>
</dbReference>
<gene>
    <name evidence="6" type="primary">clpX</name>
    <name evidence="10" type="ORF">J2S08_000179</name>
</gene>
<dbReference type="InterPro" id="IPR027417">
    <property type="entry name" value="P-loop_NTPase"/>
</dbReference>
<dbReference type="GO" id="GO:0008233">
    <property type="term" value="F:peptidase activity"/>
    <property type="evidence" value="ECO:0007669"/>
    <property type="project" value="UniProtKB-KW"/>
</dbReference>
<keyword evidence="1 6" id="KW-0479">Metal-binding</keyword>
<dbReference type="Gene3D" id="6.20.220.10">
    <property type="entry name" value="ClpX chaperone, C4-type zinc finger domain"/>
    <property type="match status" value="1"/>
</dbReference>
<evidence type="ECO:0000313" key="11">
    <source>
        <dbReference type="Proteomes" id="UP001223586"/>
    </source>
</evidence>
<dbReference type="NCBIfam" id="NF003745">
    <property type="entry name" value="PRK05342.1"/>
    <property type="match status" value="1"/>
</dbReference>
<dbReference type="SMART" id="SM01086">
    <property type="entry name" value="ClpB_D2-small"/>
    <property type="match status" value="1"/>
</dbReference>
<keyword evidence="4 6" id="KW-0067">ATP-binding</keyword>
<comment type="caution">
    <text evidence="10">The sequence shown here is derived from an EMBL/GenBank/DDBJ whole genome shotgun (WGS) entry which is preliminary data.</text>
</comment>
<dbReference type="Gene3D" id="1.10.8.60">
    <property type="match status" value="1"/>
</dbReference>
<dbReference type="InterPro" id="IPR010603">
    <property type="entry name" value="Znf_CppX_C4"/>
</dbReference>
<dbReference type="InterPro" id="IPR050052">
    <property type="entry name" value="ATP-dep_Clp_protease_ClpX"/>
</dbReference>
<evidence type="ECO:0000256" key="1">
    <source>
        <dbReference type="ARBA" id="ARBA00022723"/>
    </source>
</evidence>
<comment type="similarity">
    <text evidence="6 7">Belongs to the ClpX chaperone family.</text>
</comment>
<evidence type="ECO:0000256" key="3">
    <source>
        <dbReference type="ARBA" id="ARBA00022833"/>
    </source>
</evidence>
<dbReference type="InterPro" id="IPR038366">
    <property type="entry name" value="Znf_CppX_C4_sf"/>
</dbReference>
<evidence type="ECO:0000259" key="9">
    <source>
        <dbReference type="PROSITE" id="PS51902"/>
    </source>
</evidence>
<feature type="binding site" evidence="6 7">
    <location>
        <position position="16"/>
    </location>
    <ligand>
        <name>Zn(2+)</name>
        <dbReference type="ChEBI" id="CHEBI:29105"/>
    </ligand>
</feature>
<dbReference type="CDD" id="cd19497">
    <property type="entry name" value="RecA-like_ClpX"/>
    <property type="match status" value="1"/>
</dbReference>
<dbReference type="InterPro" id="IPR059188">
    <property type="entry name" value="Znf_CLPX-like"/>
</dbReference>
<dbReference type="InterPro" id="IPR046425">
    <property type="entry name" value="ClpX_bact"/>
</dbReference>
<dbReference type="SUPFAM" id="SSF57716">
    <property type="entry name" value="Glucocorticoid receptor-like (DNA-binding domain)"/>
    <property type="match status" value="1"/>
</dbReference>
<comment type="subunit">
    <text evidence="6">Component of the ClpX-ClpP complex. Forms a hexameric ring that, in the presence of ATP, binds to fourteen ClpP subunits assembled into a disk-like structure with a central cavity, resembling the structure of eukaryotic proteasomes.</text>
</comment>
<dbReference type="InterPro" id="IPR019489">
    <property type="entry name" value="Clp_ATPase_C"/>
</dbReference>
<proteinExistence type="inferred from homology"/>
<keyword evidence="10" id="KW-0645">Protease</keyword>
<feature type="domain" description="ClpX-type ZB" evidence="9">
    <location>
        <begin position="1"/>
        <end position="54"/>
    </location>
</feature>
<dbReference type="Pfam" id="PF06689">
    <property type="entry name" value="zf-C4_ClpX"/>
    <property type="match status" value="1"/>
</dbReference>
<feature type="binding site" evidence="6 7">
    <location>
        <position position="38"/>
    </location>
    <ligand>
        <name>Zn(2+)</name>
        <dbReference type="ChEBI" id="CHEBI:29105"/>
    </ligand>
</feature>
<dbReference type="RefSeq" id="WP_307225741.1">
    <property type="nucleotide sequence ID" value="NZ_JAUSTT010000001.1"/>
</dbReference>
<dbReference type="EMBL" id="JAUSTT010000001">
    <property type="protein sequence ID" value="MDQ0174348.1"/>
    <property type="molecule type" value="Genomic_DNA"/>
</dbReference>
<evidence type="ECO:0000256" key="7">
    <source>
        <dbReference type="PROSITE-ProRule" id="PRU01250"/>
    </source>
</evidence>
<dbReference type="HAMAP" id="MF_00175">
    <property type="entry name" value="ClpX"/>
    <property type="match status" value="1"/>
</dbReference>
<dbReference type="GO" id="GO:0005524">
    <property type="term" value="F:ATP binding"/>
    <property type="evidence" value="ECO:0007669"/>
    <property type="project" value="UniProtKB-KW"/>
</dbReference>
<feature type="region of interest" description="Disordered" evidence="8">
    <location>
        <begin position="403"/>
        <end position="425"/>
    </location>
</feature>
<evidence type="ECO:0000256" key="8">
    <source>
        <dbReference type="SAM" id="MobiDB-lite"/>
    </source>
</evidence>
<dbReference type="SUPFAM" id="SSF52540">
    <property type="entry name" value="P-loop containing nucleoside triphosphate hydrolases"/>
    <property type="match status" value="1"/>
</dbReference>
<evidence type="ECO:0000256" key="5">
    <source>
        <dbReference type="ARBA" id="ARBA00023186"/>
    </source>
</evidence>
<protein>
    <recommendedName>
        <fullName evidence="6">ATP-dependent Clp protease ATP-binding subunit ClpX</fullName>
    </recommendedName>
</protein>
<dbReference type="NCBIfam" id="TIGR00382">
    <property type="entry name" value="clpX"/>
    <property type="match status" value="1"/>
</dbReference>
<dbReference type="SMART" id="SM00382">
    <property type="entry name" value="AAA"/>
    <property type="match status" value="1"/>
</dbReference>
<comment type="function">
    <text evidence="6">ATP-dependent specificity component of the Clp protease. It directs the protease to specific substrates. Can perform chaperone functions in the absence of ClpP.</text>
</comment>
<reference evidence="10 11" key="1">
    <citation type="submission" date="2023-07" db="EMBL/GenBank/DDBJ databases">
        <title>Genomic Encyclopedia of Type Strains, Phase IV (KMG-IV): sequencing the most valuable type-strain genomes for metagenomic binning, comparative biology and taxonomic classification.</title>
        <authorList>
            <person name="Goeker M."/>
        </authorList>
    </citation>
    <scope>NUCLEOTIDE SEQUENCE [LARGE SCALE GENOMIC DNA]</scope>
    <source>
        <strain evidence="10 11">DSM 23837</strain>
    </source>
</reference>
<evidence type="ECO:0000313" key="10">
    <source>
        <dbReference type="EMBL" id="MDQ0174348.1"/>
    </source>
</evidence>
<feature type="compositionally biased region" description="Basic and acidic residues" evidence="8">
    <location>
        <begin position="416"/>
        <end position="425"/>
    </location>
</feature>
<keyword evidence="11" id="KW-1185">Reference proteome</keyword>
<dbReference type="PANTHER" id="PTHR48102">
    <property type="entry name" value="ATP-DEPENDENT CLP PROTEASE ATP-BINDING SUBUNIT CLPX-LIKE, MITOCHONDRIAL-RELATED"/>
    <property type="match status" value="1"/>
</dbReference>
<feature type="binding site" evidence="6 7">
    <location>
        <position position="13"/>
    </location>
    <ligand>
        <name>Zn(2+)</name>
        <dbReference type="ChEBI" id="CHEBI:29105"/>
    </ligand>
</feature>